<protein>
    <submittedName>
        <fullName evidence="7">Sodium-dependent phosphate transporter</fullName>
    </submittedName>
</protein>
<dbReference type="GO" id="GO:0005436">
    <property type="term" value="F:sodium:phosphate symporter activity"/>
    <property type="evidence" value="ECO:0007669"/>
    <property type="project" value="InterPro"/>
</dbReference>
<feature type="transmembrane region" description="Helical" evidence="6">
    <location>
        <begin position="261"/>
        <end position="281"/>
    </location>
</feature>
<organism evidence="7">
    <name type="scientific">uncultured Campylobacterales bacterium</name>
    <dbReference type="NCBI Taxonomy" id="352960"/>
    <lineage>
        <taxon>Bacteria</taxon>
        <taxon>Pseudomonadati</taxon>
        <taxon>Campylobacterota</taxon>
        <taxon>Epsilonproteobacteria</taxon>
        <taxon>Campylobacterales</taxon>
        <taxon>environmental samples</taxon>
    </lineage>
</organism>
<evidence type="ECO:0000256" key="6">
    <source>
        <dbReference type="SAM" id="Phobius"/>
    </source>
</evidence>
<evidence type="ECO:0000256" key="2">
    <source>
        <dbReference type="ARBA" id="ARBA00022475"/>
    </source>
</evidence>
<accession>A0A6S6T7P5</accession>
<dbReference type="PANTHER" id="PTHR10010:SF46">
    <property type="entry name" value="SODIUM-DEPENDENT PHOSPHATE TRANSPORT PROTEIN 2B"/>
    <property type="match status" value="1"/>
</dbReference>
<keyword evidence="4 6" id="KW-1133">Transmembrane helix</keyword>
<comment type="subcellular location">
    <subcellularLocation>
        <location evidence="1">Cell membrane</location>
        <topology evidence="1">Multi-pass membrane protein</topology>
    </subcellularLocation>
</comment>
<feature type="transmembrane region" description="Helical" evidence="6">
    <location>
        <begin position="152"/>
        <end position="170"/>
    </location>
</feature>
<dbReference type="NCBIfam" id="NF037997">
    <property type="entry name" value="Na_Pi_symport"/>
    <property type="match status" value="1"/>
</dbReference>
<evidence type="ECO:0000256" key="1">
    <source>
        <dbReference type="ARBA" id="ARBA00004651"/>
    </source>
</evidence>
<keyword evidence="5 6" id="KW-0472">Membrane</keyword>
<dbReference type="AlphaFoldDB" id="A0A6S6T7P5"/>
<name>A0A6S6T7P5_9BACT</name>
<reference evidence="7" key="1">
    <citation type="submission" date="2020-01" db="EMBL/GenBank/DDBJ databases">
        <authorList>
            <person name="Meier V. D."/>
            <person name="Meier V D."/>
        </authorList>
    </citation>
    <scope>NUCLEOTIDE SEQUENCE</scope>
    <source>
        <strain evidence="7">HLG_WM_MAG_12</strain>
    </source>
</reference>
<gene>
    <name evidence="7" type="ORF">HELGO_WM21731</name>
</gene>
<dbReference type="InterPro" id="IPR003841">
    <property type="entry name" value="Na/Pi_transpt"/>
</dbReference>
<evidence type="ECO:0000313" key="7">
    <source>
        <dbReference type="EMBL" id="CAA6812607.1"/>
    </source>
</evidence>
<evidence type="ECO:0000256" key="3">
    <source>
        <dbReference type="ARBA" id="ARBA00022692"/>
    </source>
</evidence>
<feature type="transmembrane region" description="Helical" evidence="6">
    <location>
        <begin position="301"/>
        <end position="324"/>
    </location>
</feature>
<feature type="transmembrane region" description="Helical" evidence="6">
    <location>
        <begin position="229"/>
        <end position="249"/>
    </location>
</feature>
<sequence length="606" mass="67527">MKKLILPVILIVLIYGFYISPDFKTIAAGVAIFLYGMTYLEDGFKVFAGGVLEQFLKSSTNKLYKSISFGFVTTTIVQSSSLVSLLSISFLSAGFIGLYQGIGIMLGSNIGTTTGAWLMAMYGLKIKISAYAMPMIVIGFILGTQSKKSYKGIGYILAGLGFLFLGIHYMKEGFEVLSQSIDFASFSYGGYLGLFIFAGLGIGATVVMQSSHATIILTLTALAASQISYFSALALVLGANVGTTITAILGSIGSNSEAKKLAGAHFISKFFFTLVILVFIYPLIDLIDYMSGYIYIGDEDYALKVALFNTIINIIGLVIVLPFINPMIKFLNMVFPVKEDEFNKVSLPKYINKAALSTKETIFEVLLKETSNLYDKAFLVICMGLHVDRKEAKETSRLNQLLQHSKPQESRKLGLIYSKRVKPIYSAIIDFATLAGTKLDDEDSDKIYRIKLANRRIVHTVKMVRELQRNIVKYSNSSNKHMVAEYNNIRFEILNLLKEIYGLEDIQDHPNNVYKQLKILKREIKKNDIATNGVLDKLIRQNLIDSDMASSLINDIYYTNNALMNLIDMAGIIYIDIKNPLFAVESKLKLDEKEVRDLEKTMNVSE</sequence>
<feature type="transmembrane region" description="Helical" evidence="6">
    <location>
        <begin position="191"/>
        <end position="209"/>
    </location>
</feature>
<keyword evidence="2" id="KW-1003">Cell membrane</keyword>
<dbReference type="GO" id="GO:0005886">
    <property type="term" value="C:plasma membrane"/>
    <property type="evidence" value="ECO:0007669"/>
    <property type="project" value="UniProtKB-SubCell"/>
</dbReference>
<evidence type="ECO:0000256" key="4">
    <source>
        <dbReference type="ARBA" id="ARBA00022989"/>
    </source>
</evidence>
<feature type="transmembrane region" description="Helical" evidence="6">
    <location>
        <begin position="69"/>
        <end position="96"/>
    </location>
</feature>
<dbReference type="Pfam" id="PF02690">
    <property type="entry name" value="Na_Pi_cotrans"/>
    <property type="match status" value="2"/>
</dbReference>
<evidence type="ECO:0000256" key="5">
    <source>
        <dbReference type="ARBA" id="ARBA00023136"/>
    </source>
</evidence>
<dbReference type="GO" id="GO:0044341">
    <property type="term" value="P:sodium-dependent phosphate transport"/>
    <property type="evidence" value="ECO:0007669"/>
    <property type="project" value="InterPro"/>
</dbReference>
<dbReference type="EMBL" id="CACVAW010000049">
    <property type="protein sequence ID" value="CAA6812607.1"/>
    <property type="molecule type" value="Genomic_DNA"/>
</dbReference>
<proteinExistence type="predicted"/>
<dbReference type="PANTHER" id="PTHR10010">
    <property type="entry name" value="SOLUTE CARRIER FAMILY 34 SODIUM PHOSPHATE , MEMBER 2-RELATED"/>
    <property type="match status" value="1"/>
</dbReference>
<feature type="transmembrane region" description="Helical" evidence="6">
    <location>
        <begin position="128"/>
        <end position="146"/>
    </location>
</feature>
<keyword evidence="3 6" id="KW-0812">Transmembrane</keyword>